<evidence type="ECO:0000313" key="1">
    <source>
        <dbReference type="EMBL" id="KXB01107.1"/>
    </source>
</evidence>
<dbReference type="Proteomes" id="UP000070400">
    <property type="component" value="Unassembled WGS sequence"/>
</dbReference>
<feature type="non-terminal residue" evidence="1">
    <location>
        <position position="179"/>
    </location>
</feature>
<comment type="caution">
    <text evidence="1">The sequence shown here is derived from an EMBL/GenBank/DDBJ whole genome shotgun (WGS) entry which is preliminary data.</text>
</comment>
<evidence type="ECO:0008006" key="3">
    <source>
        <dbReference type="Google" id="ProtNLM"/>
    </source>
</evidence>
<dbReference type="EMBL" id="LHXX01000065">
    <property type="protein sequence ID" value="KXB01107.1"/>
    <property type="molecule type" value="Genomic_DNA"/>
</dbReference>
<reference evidence="1 2" key="1">
    <citation type="journal article" date="2016" name="Sci. Rep.">
        <title>Metabolic traits of an uncultured archaeal lineage -MSBL1- from brine pools of the Red Sea.</title>
        <authorList>
            <person name="Mwirichia R."/>
            <person name="Alam I."/>
            <person name="Rashid M."/>
            <person name="Vinu M."/>
            <person name="Ba-Alawi W."/>
            <person name="Anthony Kamau A."/>
            <person name="Kamanda Ngugi D."/>
            <person name="Goker M."/>
            <person name="Klenk H.P."/>
            <person name="Bajic V."/>
            <person name="Stingl U."/>
        </authorList>
    </citation>
    <scope>NUCLEOTIDE SEQUENCE [LARGE SCALE GENOMIC DNA]</scope>
    <source>
        <strain evidence="1">SCGC-AAA261D19</strain>
    </source>
</reference>
<name>A0A133V3S9_9EURY</name>
<protein>
    <recommendedName>
        <fullName evidence="3">DUF83 domain-containing protein</fullName>
    </recommendedName>
</protein>
<sequence length="179" mass="19724">MDIEQLLERYTPTELEKELESACPFFGEAVNTFSSVYLPVHELANNLLAVKLQERLNGIEIATEQQLKGANGLVDIRVSAKNGKLDVRGPRQKVAIIELKTGVFNLVQPAVYAFKEGIDVLLVGLKNSEVQVVSPELAESLLQTVAEHLETKGKLKKEDSHLPSNCKRCANFDCGYAEG</sequence>
<evidence type="ECO:0000313" key="2">
    <source>
        <dbReference type="Proteomes" id="UP000070400"/>
    </source>
</evidence>
<organism evidence="1 2">
    <name type="scientific">candidate division MSBL1 archaeon SCGC-AAA261D19</name>
    <dbReference type="NCBI Taxonomy" id="1698273"/>
    <lineage>
        <taxon>Archaea</taxon>
        <taxon>Methanobacteriati</taxon>
        <taxon>Methanobacteriota</taxon>
        <taxon>candidate division MSBL1</taxon>
    </lineage>
</organism>
<keyword evidence="2" id="KW-1185">Reference proteome</keyword>
<gene>
    <name evidence="1" type="ORF">AKJ43_03660</name>
</gene>
<proteinExistence type="predicted"/>
<dbReference type="AlphaFoldDB" id="A0A133V3S9"/>
<accession>A0A133V3S9</accession>